<evidence type="ECO:0000256" key="10">
    <source>
        <dbReference type="ARBA" id="ARBA00023065"/>
    </source>
</evidence>
<dbReference type="EMBL" id="JAOQJL010000021">
    <property type="protein sequence ID" value="MCU6765982.1"/>
    <property type="molecule type" value="Genomic_DNA"/>
</dbReference>
<keyword evidence="7" id="KW-1003">Cell membrane</keyword>
<comment type="caution">
    <text evidence="14">The sequence shown here is derived from an EMBL/GenBank/DDBJ whole genome shotgun (WGS) entry which is preliminary data.</text>
</comment>
<evidence type="ECO:0000256" key="3">
    <source>
        <dbReference type="ARBA" id="ARBA00010199"/>
    </source>
</evidence>
<keyword evidence="10" id="KW-0406">Ion transport</keyword>
<evidence type="ECO:0000256" key="5">
    <source>
        <dbReference type="ARBA" id="ARBA00022448"/>
    </source>
</evidence>
<dbReference type="InterPro" id="IPR050222">
    <property type="entry name" value="MATE_MdtK"/>
</dbReference>
<evidence type="ECO:0000256" key="11">
    <source>
        <dbReference type="ARBA" id="ARBA00023136"/>
    </source>
</evidence>
<dbReference type="PIRSF" id="PIRSF006603">
    <property type="entry name" value="DinF"/>
    <property type="match status" value="1"/>
</dbReference>
<feature type="transmembrane region" description="Helical" evidence="13">
    <location>
        <begin position="12"/>
        <end position="34"/>
    </location>
</feature>
<feature type="transmembrane region" description="Helical" evidence="13">
    <location>
        <begin position="422"/>
        <end position="442"/>
    </location>
</feature>
<comment type="similarity">
    <text evidence="3">Belongs to the multi antimicrobial extrusion (MATE) (TC 2.A.66.1) family.</text>
</comment>
<feature type="transmembrane region" description="Helical" evidence="13">
    <location>
        <begin position="136"/>
        <end position="160"/>
    </location>
</feature>
<evidence type="ECO:0000256" key="13">
    <source>
        <dbReference type="SAM" id="Phobius"/>
    </source>
</evidence>
<keyword evidence="8 13" id="KW-0812">Transmembrane</keyword>
<dbReference type="Proteomes" id="UP001652409">
    <property type="component" value="Unassembled WGS sequence"/>
</dbReference>
<feature type="transmembrane region" description="Helical" evidence="13">
    <location>
        <begin position="172"/>
        <end position="192"/>
    </location>
</feature>
<evidence type="ECO:0000313" key="15">
    <source>
        <dbReference type="Proteomes" id="UP001652409"/>
    </source>
</evidence>
<feature type="transmembrane region" description="Helical" evidence="13">
    <location>
        <begin position="358"/>
        <end position="382"/>
    </location>
</feature>
<feature type="transmembrane region" description="Helical" evidence="13">
    <location>
        <begin position="325"/>
        <end position="346"/>
    </location>
</feature>
<proteinExistence type="inferred from homology"/>
<evidence type="ECO:0000313" key="14">
    <source>
        <dbReference type="EMBL" id="MCU6765982.1"/>
    </source>
</evidence>
<keyword evidence="6" id="KW-0050">Antiport</keyword>
<dbReference type="CDD" id="cd13140">
    <property type="entry name" value="MATE_like_1"/>
    <property type="match status" value="1"/>
</dbReference>
<feature type="transmembrane region" description="Helical" evidence="13">
    <location>
        <begin position="198"/>
        <end position="220"/>
    </location>
</feature>
<accession>A0ABT2TUR6</accession>
<feature type="transmembrane region" description="Helical" evidence="13">
    <location>
        <begin position="394"/>
        <end position="416"/>
    </location>
</feature>
<evidence type="ECO:0000256" key="1">
    <source>
        <dbReference type="ARBA" id="ARBA00003408"/>
    </source>
</evidence>
<evidence type="ECO:0000256" key="2">
    <source>
        <dbReference type="ARBA" id="ARBA00004651"/>
    </source>
</evidence>
<dbReference type="NCBIfam" id="TIGR00797">
    <property type="entry name" value="matE"/>
    <property type="match status" value="1"/>
</dbReference>
<dbReference type="RefSeq" id="WP_158421905.1">
    <property type="nucleotide sequence ID" value="NZ_JAOQJL010000021.1"/>
</dbReference>
<evidence type="ECO:0000256" key="9">
    <source>
        <dbReference type="ARBA" id="ARBA00022989"/>
    </source>
</evidence>
<dbReference type="PANTHER" id="PTHR43298:SF2">
    <property type="entry name" value="FMN_FAD EXPORTER YEEO-RELATED"/>
    <property type="match status" value="1"/>
</dbReference>
<gene>
    <name evidence="14" type="ORF">OCV61_11230</name>
</gene>
<organism evidence="14 15">
    <name type="scientific">Blautia ammoniilytica</name>
    <dbReference type="NCBI Taxonomy" id="2981782"/>
    <lineage>
        <taxon>Bacteria</taxon>
        <taxon>Bacillati</taxon>
        <taxon>Bacillota</taxon>
        <taxon>Clostridia</taxon>
        <taxon>Lachnospirales</taxon>
        <taxon>Lachnospiraceae</taxon>
        <taxon>Blautia</taxon>
    </lineage>
</organism>
<keyword evidence="11 13" id="KW-0472">Membrane</keyword>
<evidence type="ECO:0000256" key="8">
    <source>
        <dbReference type="ARBA" id="ARBA00022692"/>
    </source>
</evidence>
<dbReference type="PANTHER" id="PTHR43298">
    <property type="entry name" value="MULTIDRUG RESISTANCE PROTEIN NORM-RELATED"/>
    <property type="match status" value="1"/>
</dbReference>
<dbReference type="InterPro" id="IPR002528">
    <property type="entry name" value="MATE_fam"/>
</dbReference>
<evidence type="ECO:0000256" key="12">
    <source>
        <dbReference type="ARBA" id="ARBA00031636"/>
    </source>
</evidence>
<keyword evidence="15" id="KW-1185">Reference proteome</keyword>
<feature type="transmembrane region" description="Helical" evidence="13">
    <location>
        <begin position="93"/>
        <end position="116"/>
    </location>
</feature>
<keyword evidence="5" id="KW-0813">Transport</keyword>
<name>A0ABT2TUR6_9FIRM</name>
<comment type="function">
    <text evidence="1">Multidrug efflux pump.</text>
</comment>
<evidence type="ECO:0000256" key="6">
    <source>
        <dbReference type="ARBA" id="ARBA00022449"/>
    </source>
</evidence>
<sequence>MKNKQLNLTSGPILSTLTELALPIMASSFLATAYNITDMAWIGMLGSKAVAGVGVGGMYVWLSQGLCSLSRMGGQVNMAQALGRKDREASIRYADVALQLTILFGLFFTALCLLFTDPLLHFFNLTDPEAYASARVYMLITCGLILLPYLTQTLTGLYTAQGDSKTPLKANFLGLVLNMVLDPVLILGVGPFPRLEVVGAAAATVTSQFLVLAVLVVSLVKDHSETNILRHSNPLRRSASSYYKDVFRIGIPTALQGSIYCLISMILTRMVSGFGAGAIAVQRVGGQIESLSWNTADGFGAALNAFMGQNYGARKTDRIRKGYSISFRLLVAWGLLITAAFVLIPGPISSLFFHEKDVVLISVSYLTIIGFGEAFMSVELMTIGALSGLGKTKLCSIISIIFTGMRIPLAMVLSATSLGLDGIWWALTATSIVKGIIFYFAFQHISRRSLY</sequence>
<keyword evidence="9 13" id="KW-1133">Transmembrane helix</keyword>
<evidence type="ECO:0000256" key="4">
    <source>
        <dbReference type="ARBA" id="ARBA00020268"/>
    </source>
</evidence>
<dbReference type="InterPro" id="IPR048279">
    <property type="entry name" value="MdtK-like"/>
</dbReference>
<dbReference type="Pfam" id="PF01554">
    <property type="entry name" value="MatE"/>
    <property type="match status" value="2"/>
</dbReference>
<feature type="transmembrane region" description="Helical" evidence="13">
    <location>
        <begin position="40"/>
        <end position="62"/>
    </location>
</feature>
<reference evidence="14 15" key="1">
    <citation type="journal article" date="2021" name="ISME Commun">
        <title>Automated analysis of genomic sequences facilitates high-throughput and comprehensive description of bacteria.</title>
        <authorList>
            <person name="Hitch T.C.A."/>
        </authorList>
    </citation>
    <scope>NUCLEOTIDE SEQUENCE [LARGE SCALE GENOMIC DNA]</scope>
    <source>
        <strain evidence="14 15">Sanger_23</strain>
    </source>
</reference>
<comment type="subcellular location">
    <subcellularLocation>
        <location evidence="2">Cell membrane</location>
        <topology evidence="2">Multi-pass membrane protein</topology>
    </subcellularLocation>
</comment>
<protein>
    <recommendedName>
        <fullName evidence="4">Probable multidrug resistance protein NorM</fullName>
    </recommendedName>
    <alternativeName>
        <fullName evidence="12">Multidrug-efflux transporter</fullName>
    </alternativeName>
</protein>
<evidence type="ECO:0000256" key="7">
    <source>
        <dbReference type="ARBA" id="ARBA00022475"/>
    </source>
</evidence>